<keyword evidence="4 5" id="KW-0472">Membrane</keyword>
<dbReference type="InterPro" id="IPR012340">
    <property type="entry name" value="NA-bd_OB-fold"/>
</dbReference>
<organism evidence="9">
    <name type="scientific">Waddlia chondrophila 2032/99</name>
    <dbReference type="NCBI Taxonomy" id="765953"/>
    <lineage>
        <taxon>Bacteria</taxon>
        <taxon>Pseudomonadati</taxon>
        <taxon>Chlamydiota</taxon>
        <taxon>Chlamydiia</taxon>
        <taxon>Parachlamydiales</taxon>
        <taxon>Waddliaceae</taxon>
        <taxon>Waddlia</taxon>
    </lineage>
</organism>
<proteinExistence type="predicted"/>
<dbReference type="Gene3D" id="2.40.50.140">
    <property type="entry name" value="Nucleic acid-binding proteins"/>
    <property type="match status" value="1"/>
</dbReference>
<dbReference type="Pfam" id="PF01957">
    <property type="entry name" value="NfeD"/>
    <property type="match status" value="1"/>
</dbReference>
<dbReference type="CDD" id="cd07021">
    <property type="entry name" value="Clp_protease_NfeD_like"/>
    <property type="match status" value="1"/>
</dbReference>
<dbReference type="SUPFAM" id="SSF52096">
    <property type="entry name" value="ClpP/crotonase"/>
    <property type="match status" value="1"/>
</dbReference>
<feature type="domain" description="NfeD1b N-terminal" evidence="8">
    <location>
        <begin position="257"/>
        <end position="397"/>
    </location>
</feature>
<dbReference type="Pfam" id="PF25145">
    <property type="entry name" value="NfeD1b_N"/>
    <property type="match status" value="1"/>
</dbReference>
<evidence type="ECO:0000313" key="9">
    <source>
        <dbReference type="EMBL" id="CCB91727.1"/>
    </source>
</evidence>
<name>F8LE13_9BACT</name>
<keyword evidence="3 5" id="KW-1133">Transmembrane helix</keyword>
<dbReference type="InterPro" id="IPR056739">
    <property type="entry name" value="NfeD_membrane"/>
</dbReference>
<feature type="transmembrane region" description="Helical" evidence="5">
    <location>
        <begin position="619"/>
        <end position="639"/>
    </location>
</feature>
<feature type="transmembrane region" description="Helical" evidence="5">
    <location>
        <begin position="579"/>
        <end position="599"/>
    </location>
</feature>
<reference evidence="9" key="1">
    <citation type="submission" date="2011-05" db="EMBL/GenBank/DDBJ databases">
        <title>Unity in variety -- the pan-genome of the Chlamydiae.</title>
        <authorList>
            <person name="Collingro A."/>
            <person name="Tischler P."/>
            <person name="Weinmaier T."/>
            <person name="Penz T."/>
            <person name="Heinz E."/>
            <person name="Brunham R.C."/>
            <person name="Read T.D."/>
            <person name="Bavoil P.M."/>
            <person name="Sachse K."/>
            <person name="Kahane S."/>
            <person name="Friedman M.G."/>
            <person name="Rattei T."/>
            <person name="Myers G.S.A."/>
            <person name="Horn M."/>
        </authorList>
    </citation>
    <scope>NUCLEOTIDE SEQUENCE</scope>
    <source>
        <strain evidence="9">2032/99</strain>
    </source>
</reference>
<keyword evidence="2 5" id="KW-0812">Transmembrane</keyword>
<feature type="transmembrane region" description="Helical" evidence="5">
    <location>
        <begin position="500"/>
        <end position="520"/>
    </location>
</feature>
<dbReference type="InterPro" id="IPR056738">
    <property type="entry name" value="NfeD1b_N"/>
</dbReference>
<dbReference type="AlphaFoldDB" id="F8LE13"/>
<dbReference type="Gene3D" id="3.90.226.10">
    <property type="entry name" value="2-enoyl-CoA Hydratase, Chain A, domain 1"/>
    <property type="match status" value="2"/>
</dbReference>
<evidence type="ECO:0000256" key="3">
    <source>
        <dbReference type="ARBA" id="ARBA00022989"/>
    </source>
</evidence>
<dbReference type="PANTHER" id="PTHR33507">
    <property type="entry name" value="INNER MEMBRANE PROTEIN YBBJ"/>
    <property type="match status" value="1"/>
</dbReference>
<evidence type="ECO:0000256" key="1">
    <source>
        <dbReference type="ARBA" id="ARBA00004141"/>
    </source>
</evidence>
<evidence type="ECO:0000259" key="8">
    <source>
        <dbReference type="Pfam" id="PF25145"/>
    </source>
</evidence>
<dbReference type="EMBL" id="FR872655">
    <property type="protein sequence ID" value="CCB91727.1"/>
    <property type="molecule type" value="Genomic_DNA"/>
</dbReference>
<keyword evidence="9" id="KW-0378">Hydrolase</keyword>
<evidence type="ECO:0000256" key="5">
    <source>
        <dbReference type="SAM" id="Phobius"/>
    </source>
</evidence>
<feature type="domain" description="NfeD-like C-terminal" evidence="6">
    <location>
        <begin position="679"/>
        <end position="730"/>
    </location>
</feature>
<keyword evidence="9" id="KW-0645">Protease</keyword>
<feature type="domain" description="NfeD integral membrane" evidence="7">
    <location>
        <begin position="506"/>
        <end position="639"/>
    </location>
</feature>
<accession>F8LE13</accession>
<evidence type="ECO:0000259" key="6">
    <source>
        <dbReference type="Pfam" id="PF01957"/>
    </source>
</evidence>
<dbReference type="GO" id="GO:0005886">
    <property type="term" value="C:plasma membrane"/>
    <property type="evidence" value="ECO:0007669"/>
    <property type="project" value="TreeGrafter"/>
</dbReference>
<evidence type="ECO:0000259" key="7">
    <source>
        <dbReference type="Pfam" id="PF24961"/>
    </source>
</evidence>
<feature type="transmembrane region" description="Helical" evidence="5">
    <location>
        <begin position="554"/>
        <end position="572"/>
    </location>
</feature>
<dbReference type="InterPro" id="IPR052165">
    <property type="entry name" value="Membrane_assoc_protease"/>
</dbReference>
<dbReference type="InterPro" id="IPR029045">
    <property type="entry name" value="ClpP/crotonase-like_dom_sf"/>
</dbReference>
<evidence type="ECO:0000256" key="2">
    <source>
        <dbReference type="ARBA" id="ARBA00022692"/>
    </source>
</evidence>
<comment type="subcellular location">
    <subcellularLocation>
        <location evidence="1">Membrane</location>
        <topology evidence="1">Multi-pass membrane protein</topology>
    </subcellularLocation>
</comment>
<dbReference type="GO" id="GO:0006508">
    <property type="term" value="P:proteolysis"/>
    <property type="evidence" value="ECO:0007669"/>
    <property type="project" value="UniProtKB-KW"/>
</dbReference>
<evidence type="ECO:0000256" key="4">
    <source>
        <dbReference type="ARBA" id="ARBA00023136"/>
    </source>
</evidence>
<feature type="transmembrane region" description="Helical" evidence="5">
    <location>
        <begin position="527"/>
        <end position="548"/>
    </location>
</feature>
<dbReference type="GO" id="GO:0008233">
    <property type="term" value="F:peptidase activity"/>
    <property type="evidence" value="ECO:0007669"/>
    <property type="project" value="UniProtKB-KW"/>
</dbReference>
<dbReference type="InterPro" id="IPR002810">
    <property type="entry name" value="NfeD-like_C"/>
</dbReference>
<dbReference type="PANTHER" id="PTHR33507:SF3">
    <property type="entry name" value="INNER MEMBRANE PROTEIN YBBJ"/>
    <property type="match status" value="1"/>
</dbReference>
<protein>
    <submittedName>
        <fullName evidence="9">Putative membrane-bound serine protease</fullName>
    </submittedName>
</protein>
<dbReference type="Pfam" id="PF24961">
    <property type="entry name" value="NfeD_membrane"/>
    <property type="match status" value="1"/>
</dbReference>
<sequence>MKKLLALLILLIANINADLLELEGYLGKDEVASLESSLDALKKENPEKIVILVNSSSGDLGKVLELAKKIYAMKAELGTRVSVYIDQSAVGPAGVVPFLADELYISYFASWGDIPFGSEGAISTNLLRNTVTSFINPKQKHKETLEVIATAMLDPDVKVVEQDGWKIGEEGKVISPQGETLVINHHQMQKLGLVAGVVSPIEFRKNHQSEKKAAVIKQEEKTVESPGLAGQLEKAIHYQGDEENRIGLIHVDDKNAQISQSTWIYIKSALEYYKKRKPSFIILELNTPGGEVFASQKISDALKEIDTQQGIPVVAFINNWAISAGAMLAYSCRFIAVTKDASMGAAEPVFAGEGGKMETAPEKVNSALRTDFANRASFFGRNPDIAEAMVDKDIILVYRHGRVVRLDSEEKIRTKGPAPDEVISAKGKLLTLSAEEMMKYGVADIKLNPVRTDVISDAEREKGEWPASKMLLFQDPFFKNIPHAVVDEYQMDWKTRFLSFLSKPAVASLLFLGMMIGLYVEFNSPGFGLPGSIGLLCLFLIMLSSYALEVANTLEVILLLVGVLFIALDFFLIPTFGILGVMGVLFFFIGLFGMMLPGIESVDFEFDTQTLNAAGEVFVQRLAWLCGSLVLSIIGIALLSRYALPAFAGFTPLILAGSEENKDEGYVSSIDPKTLPQPGVEGVAMTTLRPAGKVEINRKIYDAITPGGYIEKGEPIKVERLDGGVVVVNKRKREE</sequence>
<gene>
    <name evidence="9" type="ORF">WCH_BX12480</name>
</gene>